<gene>
    <name evidence="2" type="ORF">ACTOB_004503</name>
</gene>
<keyword evidence="1" id="KW-1133">Transmembrane helix</keyword>
<name>A0ABY8W3X5_9ACTN</name>
<proteinExistence type="predicted"/>
<organism evidence="2 3">
    <name type="scientific">Actinoplanes oblitus</name>
    <dbReference type="NCBI Taxonomy" id="3040509"/>
    <lineage>
        <taxon>Bacteria</taxon>
        <taxon>Bacillati</taxon>
        <taxon>Actinomycetota</taxon>
        <taxon>Actinomycetes</taxon>
        <taxon>Micromonosporales</taxon>
        <taxon>Micromonosporaceae</taxon>
        <taxon>Actinoplanes</taxon>
    </lineage>
</organism>
<evidence type="ECO:0000313" key="3">
    <source>
        <dbReference type="Proteomes" id="UP001240150"/>
    </source>
</evidence>
<reference evidence="2 3" key="1">
    <citation type="submission" date="2023-06" db="EMBL/GenBank/DDBJ databases">
        <authorList>
            <person name="Yushchuk O."/>
            <person name="Binda E."/>
            <person name="Ruckert-Reed C."/>
            <person name="Fedorenko V."/>
            <person name="Kalinowski J."/>
            <person name="Marinelli F."/>
        </authorList>
    </citation>
    <scope>NUCLEOTIDE SEQUENCE [LARGE SCALE GENOMIC DNA]</scope>
    <source>
        <strain evidence="2 3">NRRL 3884</strain>
    </source>
</reference>
<keyword evidence="3" id="KW-1185">Reference proteome</keyword>
<feature type="transmembrane region" description="Helical" evidence="1">
    <location>
        <begin position="40"/>
        <end position="62"/>
    </location>
</feature>
<feature type="transmembrane region" description="Helical" evidence="1">
    <location>
        <begin position="12"/>
        <end position="33"/>
    </location>
</feature>
<dbReference type="Proteomes" id="UP001240150">
    <property type="component" value="Chromosome"/>
</dbReference>
<evidence type="ECO:0000313" key="2">
    <source>
        <dbReference type="EMBL" id="WIM92559.1"/>
    </source>
</evidence>
<sequence length="100" mass="10130">MTDVVRTLRWCGAAAVVVFGVLPAVMLSLLVAGGHTPRSVGLLLIPGVGLVVCALICAVRGITTADPDAGAQLMRRGMAFVAGADLIMLGGNALIRMATS</sequence>
<dbReference type="EMBL" id="CP126980">
    <property type="protein sequence ID" value="WIM92559.1"/>
    <property type="molecule type" value="Genomic_DNA"/>
</dbReference>
<dbReference type="RefSeq" id="WP_284913765.1">
    <property type="nucleotide sequence ID" value="NZ_CP126980.1"/>
</dbReference>
<feature type="transmembrane region" description="Helical" evidence="1">
    <location>
        <begin position="77"/>
        <end position="95"/>
    </location>
</feature>
<keyword evidence="1" id="KW-0812">Transmembrane</keyword>
<protein>
    <submittedName>
        <fullName evidence="2">Uncharacterized protein</fullName>
    </submittedName>
</protein>
<evidence type="ECO:0000256" key="1">
    <source>
        <dbReference type="SAM" id="Phobius"/>
    </source>
</evidence>
<keyword evidence="1" id="KW-0472">Membrane</keyword>
<accession>A0ABY8W3X5</accession>